<dbReference type="GO" id="GO:0008076">
    <property type="term" value="C:voltage-gated potassium channel complex"/>
    <property type="evidence" value="ECO:0007669"/>
    <property type="project" value="InterPro"/>
</dbReference>
<organism evidence="14 15">
    <name type="scientific">Olleya namhaensis</name>
    <dbReference type="NCBI Taxonomy" id="1144750"/>
    <lineage>
        <taxon>Bacteria</taxon>
        <taxon>Pseudomonadati</taxon>
        <taxon>Bacteroidota</taxon>
        <taxon>Flavobacteriia</taxon>
        <taxon>Flavobacteriales</taxon>
        <taxon>Flavobacteriaceae</taxon>
    </lineage>
</organism>
<feature type="transmembrane region" description="Helical" evidence="12">
    <location>
        <begin position="96"/>
        <end position="119"/>
    </location>
</feature>
<evidence type="ECO:0000256" key="1">
    <source>
        <dbReference type="ARBA" id="ARBA00004141"/>
    </source>
</evidence>
<evidence type="ECO:0000313" key="14">
    <source>
        <dbReference type="EMBL" id="SFI94489.1"/>
    </source>
</evidence>
<evidence type="ECO:0000313" key="15">
    <source>
        <dbReference type="Proteomes" id="UP000199559"/>
    </source>
</evidence>
<feature type="transmembrane region" description="Helical" evidence="12">
    <location>
        <begin position="157"/>
        <end position="178"/>
    </location>
</feature>
<dbReference type="Proteomes" id="UP000199559">
    <property type="component" value="Unassembled WGS sequence"/>
</dbReference>
<name>A0A1I3MBT8_9FLAO</name>
<evidence type="ECO:0000259" key="13">
    <source>
        <dbReference type="Pfam" id="PF00520"/>
    </source>
</evidence>
<evidence type="ECO:0000256" key="7">
    <source>
        <dbReference type="ARBA" id="ARBA00022958"/>
    </source>
</evidence>
<evidence type="ECO:0000256" key="10">
    <source>
        <dbReference type="ARBA" id="ARBA00023136"/>
    </source>
</evidence>
<feature type="domain" description="Ion transport" evidence="13">
    <location>
        <begin position="24"/>
        <end position="245"/>
    </location>
</feature>
<reference evidence="15" key="1">
    <citation type="submission" date="2016-10" db="EMBL/GenBank/DDBJ databases">
        <authorList>
            <person name="Varghese N."/>
            <person name="Submissions S."/>
        </authorList>
    </citation>
    <scope>NUCLEOTIDE SEQUENCE [LARGE SCALE GENOMIC DNA]</scope>
    <source>
        <strain evidence="15">DSM 28881</strain>
    </source>
</reference>
<sequence length="266" mass="30232">MSFKKSIAKYFDDEKGNAKGEALLEYFIAVLILINVLAIILESYKSIYTSYKSLFQLLELFTIIVFSIEYIIRIWVSDLIYPHLSPTKARLKYALSFMGIVDLASILPFYLPFIVTLDLRIIRLLRLFRLLRVLKLNRNFKSLAVIRSVIIKTKNEILVSAILVFILLIIASTLMFYIENKAQPEAFENIGQALWWAVATLTTVGYGDIYPITGLGKIMSAFIALLGIGFVALPTGIISSAYIEEIRSQKKTEKCICPHCNKEIIE</sequence>
<keyword evidence="3" id="KW-0633">Potassium transport</keyword>
<evidence type="ECO:0000256" key="6">
    <source>
        <dbReference type="ARBA" id="ARBA00022882"/>
    </source>
</evidence>
<dbReference type="SUPFAM" id="SSF81324">
    <property type="entry name" value="Voltage-gated potassium channels"/>
    <property type="match status" value="1"/>
</dbReference>
<protein>
    <submittedName>
        <fullName evidence="14">Voltage-gated potassium channel</fullName>
    </submittedName>
</protein>
<dbReference type="PANTHER" id="PTHR11537:SF254">
    <property type="entry name" value="POTASSIUM VOLTAGE-GATED CHANNEL PROTEIN SHAB"/>
    <property type="match status" value="1"/>
</dbReference>
<dbReference type="InterPro" id="IPR027359">
    <property type="entry name" value="Volt_channel_dom_sf"/>
</dbReference>
<keyword evidence="11 14" id="KW-0407">Ion channel</keyword>
<dbReference type="RefSeq" id="WP_090838533.1">
    <property type="nucleotide sequence ID" value="NZ_FORM01000003.1"/>
</dbReference>
<evidence type="ECO:0000256" key="9">
    <source>
        <dbReference type="ARBA" id="ARBA00023065"/>
    </source>
</evidence>
<keyword evidence="15" id="KW-1185">Reference proteome</keyword>
<evidence type="ECO:0000256" key="4">
    <source>
        <dbReference type="ARBA" id="ARBA00022692"/>
    </source>
</evidence>
<gene>
    <name evidence="14" type="ORF">SAMN05443431_10392</name>
</gene>
<feature type="transmembrane region" description="Helical" evidence="12">
    <location>
        <begin position="53"/>
        <end position="76"/>
    </location>
</feature>
<dbReference type="Gene3D" id="1.20.120.350">
    <property type="entry name" value="Voltage-gated potassium channels. Chain C"/>
    <property type="match status" value="1"/>
</dbReference>
<proteinExistence type="predicted"/>
<feature type="transmembrane region" description="Helical" evidence="12">
    <location>
        <begin position="190"/>
        <end position="209"/>
    </location>
</feature>
<keyword evidence="6" id="KW-0851">Voltage-gated channel</keyword>
<evidence type="ECO:0000256" key="5">
    <source>
        <dbReference type="ARBA" id="ARBA00022826"/>
    </source>
</evidence>
<evidence type="ECO:0000256" key="3">
    <source>
        <dbReference type="ARBA" id="ARBA00022538"/>
    </source>
</evidence>
<dbReference type="GO" id="GO:0005249">
    <property type="term" value="F:voltage-gated potassium channel activity"/>
    <property type="evidence" value="ECO:0007669"/>
    <property type="project" value="InterPro"/>
</dbReference>
<dbReference type="InterPro" id="IPR028325">
    <property type="entry name" value="VG_K_chnl"/>
</dbReference>
<keyword evidence="8 12" id="KW-1133">Transmembrane helix</keyword>
<dbReference type="PRINTS" id="PR00169">
    <property type="entry name" value="KCHANNEL"/>
</dbReference>
<dbReference type="Pfam" id="PF00520">
    <property type="entry name" value="Ion_trans"/>
    <property type="match status" value="1"/>
</dbReference>
<feature type="transmembrane region" description="Helical" evidence="12">
    <location>
        <begin position="23"/>
        <end position="41"/>
    </location>
</feature>
<evidence type="ECO:0000256" key="2">
    <source>
        <dbReference type="ARBA" id="ARBA00022448"/>
    </source>
</evidence>
<evidence type="ECO:0000256" key="8">
    <source>
        <dbReference type="ARBA" id="ARBA00022989"/>
    </source>
</evidence>
<keyword evidence="7" id="KW-0630">Potassium</keyword>
<dbReference type="STRING" id="1144750.SAMN05443431_10392"/>
<accession>A0A1I3MBT8</accession>
<keyword evidence="2" id="KW-0813">Transport</keyword>
<feature type="transmembrane region" description="Helical" evidence="12">
    <location>
        <begin position="221"/>
        <end position="243"/>
    </location>
</feature>
<dbReference type="InterPro" id="IPR005821">
    <property type="entry name" value="Ion_trans_dom"/>
</dbReference>
<keyword evidence="10 12" id="KW-0472">Membrane</keyword>
<dbReference type="PANTHER" id="PTHR11537">
    <property type="entry name" value="VOLTAGE-GATED POTASSIUM CHANNEL"/>
    <property type="match status" value="1"/>
</dbReference>
<comment type="subcellular location">
    <subcellularLocation>
        <location evidence="1">Membrane</location>
        <topology evidence="1">Multi-pass membrane protein</topology>
    </subcellularLocation>
</comment>
<evidence type="ECO:0000256" key="11">
    <source>
        <dbReference type="ARBA" id="ARBA00023303"/>
    </source>
</evidence>
<keyword evidence="9" id="KW-0406">Ion transport</keyword>
<keyword evidence="5" id="KW-0631">Potassium channel</keyword>
<dbReference type="AlphaFoldDB" id="A0A1I3MBT8"/>
<dbReference type="EMBL" id="FORM01000003">
    <property type="protein sequence ID" value="SFI94489.1"/>
    <property type="molecule type" value="Genomic_DNA"/>
</dbReference>
<keyword evidence="4 12" id="KW-0812">Transmembrane</keyword>
<dbReference type="GO" id="GO:0001508">
    <property type="term" value="P:action potential"/>
    <property type="evidence" value="ECO:0007669"/>
    <property type="project" value="TreeGrafter"/>
</dbReference>
<dbReference type="Gene3D" id="1.10.287.70">
    <property type="match status" value="1"/>
</dbReference>
<evidence type="ECO:0000256" key="12">
    <source>
        <dbReference type="SAM" id="Phobius"/>
    </source>
</evidence>